<sequence length="518" mass="56763">MKRLSLLISFILSLTLGLAFNTQAQTLDNNPLGICEAPPPGCQEIPICTFYDDCFRFDFYAPRDLGNGTSVLKHKITNFSESTFKQATFELPGNGASTPAAVSPTTSFRNRYNHSVVNKFNDSLIAFNAINAGTFSYGGFEVYYYIVNNADLNAPSGRSIQVTAKAGRPWQLQRTGTVIIDVDDCVGAPGDTACLVQENDNYRLLFPFFSPNASGNNPLNFTLINKTASDVDFIQMEASSAIVSPLNGTGYTSPVNVPFYSYDVSNASPLRFTRTVAAPSTVGYANGLRDIFNFEVVAAPFQISGSLITVVVRNDAGVQDTFIFECAECGPIVPLPVTLTSFKGKLTPDGIALDWSTGMEKNNDRFEVERSMNGKDFEKIGIVKGNGNSNNHLSYDFLDRSPQQGTNYYRLRQVDFDGKAEFSKIVTVKNGSKVEVMKVSMVPNPCIDGKCTINLQHTDRNLPVTVEIRDLTGRMVFSKEIPNNQTTFELPKLETGAGIYILSAKNGDYTAVQKVILK</sequence>
<feature type="domain" description="Secretion system C-terminal sorting" evidence="2">
    <location>
        <begin position="443"/>
        <end position="516"/>
    </location>
</feature>
<feature type="signal peptide" evidence="1">
    <location>
        <begin position="1"/>
        <end position="24"/>
    </location>
</feature>
<proteinExistence type="predicted"/>
<reference evidence="4" key="1">
    <citation type="journal article" date="2019" name="Int. J. Syst. Evol. Microbiol.">
        <title>The Global Catalogue of Microorganisms (GCM) 10K type strain sequencing project: providing services to taxonomists for standard genome sequencing and annotation.</title>
        <authorList>
            <consortium name="The Broad Institute Genomics Platform"/>
            <consortium name="The Broad Institute Genome Sequencing Center for Infectious Disease"/>
            <person name="Wu L."/>
            <person name="Ma J."/>
        </authorList>
    </citation>
    <scope>NUCLEOTIDE SEQUENCE [LARGE SCALE GENOMIC DNA]</scope>
    <source>
        <strain evidence="4">KACC 12602</strain>
    </source>
</reference>
<comment type="caution">
    <text evidence="3">The sequence shown here is derived from an EMBL/GenBank/DDBJ whole genome shotgun (WGS) entry which is preliminary data.</text>
</comment>
<accession>A0ABW0EBW5</accession>
<organism evidence="3 4">
    <name type="scientific">Adhaeribacter terreus</name>
    <dbReference type="NCBI Taxonomy" id="529703"/>
    <lineage>
        <taxon>Bacteria</taxon>
        <taxon>Pseudomonadati</taxon>
        <taxon>Bacteroidota</taxon>
        <taxon>Cytophagia</taxon>
        <taxon>Cytophagales</taxon>
        <taxon>Hymenobacteraceae</taxon>
        <taxon>Adhaeribacter</taxon>
    </lineage>
</organism>
<keyword evidence="4" id="KW-1185">Reference proteome</keyword>
<evidence type="ECO:0000256" key="1">
    <source>
        <dbReference type="SAM" id="SignalP"/>
    </source>
</evidence>
<keyword evidence="1" id="KW-0732">Signal</keyword>
<name>A0ABW0EBW5_9BACT</name>
<dbReference type="InterPro" id="IPR013783">
    <property type="entry name" value="Ig-like_fold"/>
</dbReference>
<gene>
    <name evidence="3" type="ORF">ACFPIB_08055</name>
</gene>
<evidence type="ECO:0000259" key="2">
    <source>
        <dbReference type="Pfam" id="PF18962"/>
    </source>
</evidence>
<dbReference type="RefSeq" id="WP_378016922.1">
    <property type="nucleotide sequence ID" value="NZ_JBHSKT010000004.1"/>
</dbReference>
<protein>
    <submittedName>
        <fullName evidence="3">T9SS type A sorting domain-containing protein</fullName>
    </submittedName>
</protein>
<feature type="chain" id="PRO_5047068071" evidence="1">
    <location>
        <begin position="25"/>
        <end position="518"/>
    </location>
</feature>
<dbReference type="Proteomes" id="UP001596161">
    <property type="component" value="Unassembled WGS sequence"/>
</dbReference>
<dbReference type="NCBIfam" id="TIGR04183">
    <property type="entry name" value="Por_Secre_tail"/>
    <property type="match status" value="1"/>
</dbReference>
<dbReference type="Pfam" id="PF18962">
    <property type="entry name" value="Por_Secre_tail"/>
    <property type="match status" value="1"/>
</dbReference>
<evidence type="ECO:0000313" key="3">
    <source>
        <dbReference type="EMBL" id="MFC5270555.1"/>
    </source>
</evidence>
<evidence type="ECO:0000313" key="4">
    <source>
        <dbReference type="Proteomes" id="UP001596161"/>
    </source>
</evidence>
<dbReference type="EMBL" id="JBHSKT010000004">
    <property type="protein sequence ID" value="MFC5270555.1"/>
    <property type="molecule type" value="Genomic_DNA"/>
</dbReference>
<dbReference type="InterPro" id="IPR026444">
    <property type="entry name" value="Secre_tail"/>
</dbReference>
<dbReference type="Gene3D" id="2.60.40.10">
    <property type="entry name" value="Immunoglobulins"/>
    <property type="match status" value="1"/>
</dbReference>